<keyword evidence="4 11" id="KW-0812">Transmembrane</keyword>
<evidence type="ECO:0000313" key="12">
    <source>
        <dbReference type="EMBL" id="GAT35116.1"/>
    </source>
</evidence>
<keyword evidence="3 11" id="KW-0633">Potassium transport</keyword>
<keyword evidence="8 11" id="KW-1133">Transmembrane helix</keyword>
<dbReference type="InParanoid" id="A0A146GF69"/>
<name>A0A146GF69_TERSA</name>
<proteinExistence type="inferred from homology"/>
<dbReference type="NCBIfam" id="TIGR00681">
    <property type="entry name" value="kdpC"/>
    <property type="match status" value="1"/>
</dbReference>
<evidence type="ECO:0000256" key="3">
    <source>
        <dbReference type="ARBA" id="ARBA00022538"/>
    </source>
</evidence>
<dbReference type="GO" id="GO:0005886">
    <property type="term" value="C:plasma membrane"/>
    <property type="evidence" value="ECO:0007669"/>
    <property type="project" value="UniProtKB-SubCell"/>
</dbReference>
<evidence type="ECO:0000256" key="10">
    <source>
        <dbReference type="ARBA" id="ARBA00023136"/>
    </source>
</evidence>
<gene>
    <name evidence="11" type="primary">kdpC</name>
    <name evidence="12" type="ORF">TSACC_3177</name>
</gene>
<dbReference type="HAMAP" id="MF_00276">
    <property type="entry name" value="KdpC"/>
    <property type="match status" value="1"/>
</dbReference>
<keyword evidence="9 11" id="KW-0406">Ion transport</keyword>
<evidence type="ECO:0000256" key="4">
    <source>
        <dbReference type="ARBA" id="ARBA00022692"/>
    </source>
</evidence>
<keyword evidence="1 11" id="KW-0813">Transport</keyword>
<dbReference type="Pfam" id="PF02669">
    <property type="entry name" value="KdpC"/>
    <property type="match status" value="1"/>
</dbReference>
<accession>A0A146GF69</accession>
<keyword evidence="10 11" id="KW-0472">Membrane</keyword>
<dbReference type="EMBL" id="BDCO01000003">
    <property type="protein sequence ID" value="GAT35116.1"/>
    <property type="molecule type" value="Genomic_DNA"/>
</dbReference>
<dbReference type="RefSeq" id="WP_075080964.1">
    <property type="nucleotide sequence ID" value="NZ_BDCO01000003.1"/>
</dbReference>
<dbReference type="PANTHER" id="PTHR30042:SF2">
    <property type="entry name" value="POTASSIUM-TRANSPORTING ATPASE KDPC SUBUNIT"/>
    <property type="match status" value="1"/>
</dbReference>
<evidence type="ECO:0000256" key="6">
    <source>
        <dbReference type="ARBA" id="ARBA00022840"/>
    </source>
</evidence>
<evidence type="ECO:0000313" key="13">
    <source>
        <dbReference type="Proteomes" id="UP000076023"/>
    </source>
</evidence>
<keyword evidence="6 11" id="KW-0067">ATP-binding</keyword>
<dbReference type="PANTHER" id="PTHR30042">
    <property type="entry name" value="POTASSIUM-TRANSPORTING ATPASE C CHAIN"/>
    <property type="match status" value="1"/>
</dbReference>
<reference evidence="13" key="1">
    <citation type="journal article" date="2017" name="Genome Announc.">
        <title>Draft Genome Sequence of Terrimicrobium sacchariphilum NM-5T, a Facultative Anaerobic Soil Bacterium of the Class Spartobacteria.</title>
        <authorList>
            <person name="Qiu Y.L."/>
            <person name="Tourlousse D.M."/>
            <person name="Matsuura N."/>
            <person name="Ohashi A."/>
            <person name="Sekiguchi Y."/>
        </authorList>
    </citation>
    <scope>NUCLEOTIDE SEQUENCE [LARGE SCALE GENOMIC DNA]</scope>
    <source>
        <strain evidence="13">NM-5</strain>
    </source>
</reference>
<comment type="subcellular location">
    <subcellularLocation>
        <location evidence="11">Cell membrane</location>
        <topology evidence="11">Single-pass membrane protein</topology>
    </subcellularLocation>
</comment>
<dbReference type="NCBIfam" id="NF001454">
    <property type="entry name" value="PRK00315.1"/>
    <property type="match status" value="1"/>
</dbReference>
<keyword evidence="5 11" id="KW-0547">Nucleotide-binding</keyword>
<comment type="subunit">
    <text evidence="11">The system is composed of three essential subunits: KdpA, KdpB and KdpC.</text>
</comment>
<evidence type="ECO:0000256" key="9">
    <source>
        <dbReference type="ARBA" id="ARBA00023065"/>
    </source>
</evidence>
<evidence type="ECO:0000256" key="7">
    <source>
        <dbReference type="ARBA" id="ARBA00022958"/>
    </source>
</evidence>
<comment type="similarity">
    <text evidence="11">Belongs to the KdpC family.</text>
</comment>
<dbReference type="STRING" id="690879.TSACC_3177"/>
<dbReference type="Proteomes" id="UP000076023">
    <property type="component" value="Unassembled WGS sequence"/>
</dbReference>
<dbReference type="AlphaFoldDB" id="A0A146GF69"/>
<keyword evidence="7 11" id="KW-0630">Potassium</keyword>
<comment type="caution">
    <text evidence="12">The sequence shown here is derived from an EMBL/GenBank/DDBJ whole genome shotgun (WGS) entry which is preliminary data.</text>
</comment>
<feature type="transmembrane region" description="Helical" evidence="11">
    <location>
        <begin position="12"/>
        <end position="38"/>
    </location>
</feature>
<evidence type="ECO:0000256" key="5">
    <source>
        <dbReference type="ARBA" id="ARBA00022741"/>
    </source>
</evidence>
<evidence type="ECO:0000256" key="2">
    <source>
        <dbReference type="ARBA" id="ARBA00022475"/>
    </source>
</evidence>
<evidence type="ECO:0000256" key="11">
    <source>
        <dbReference type="HAMAP-Rule" id="MF_00276"/>
    </source>
</evidence>
<dbReference type="FunCoup" id="A0A146GF69">
    <property type="interactions" value="189"/>
</dbReference>
<evidence type="ECO:0000256" key="8">
    <source>
        <dbReference type="ARBA" id="ARBA00022989"/>
    </source>
</evidence>
<protein>
    <recommendedName>
        <fullName evidence="11">Potassium-transporting ATPase KdpC subunit</fullName>
    </recommendedName>
    <alternativeName>
        <fullName evidence="11">ATP phosphohydrolase [potassium-transporting] C chain</fullName>
    </alternativeName>
    <alternativeName>
        <fullName evidence="11">Potassium-binding and translocating subunit C</fullName>
    </alternativeName>
    <alternativeName>
        <fullName evidence="11">Potassium-translocating ATPase C chain</fullName>
    </alternativeName>
</protein>
<keyword evidence="2 11" id="KW-1003">Cell membrane</keyword>
<dbReference type="PIRSF" id="PIRSF001296">
    <property type="entry name" value="K_ATPase_KdpC"/>
    <property type="match status" value="1"/>
</dbReference>
<dbReference type="GO" id="GO:0005524">
    <property type="term" value="F:ATP binding"/>
    <property type="evidence" value="ECO:0007669"/>
    <property type="project" value="UniProtKB-UniRule"/>
</dbReference>
<dbReference type="OrthoDB" id="9809491at2"/>
<dbReference type="InterPro" id="IPR003820">
    <property type="entry name" value="KdpC"/>
</dbReference>
<dbReference type="GO" id="GO:0008556">
    <property type="term" value="F:P-type potassium transmembrane transporter activity"/>
    <property type="evidence" value="ECO:0007669"/>
    <property type="project" value="InterPro"/>
</dbReference>
<comment type="function">
    <text evidence="11">Part of the high-affinity ATP-driven potassium transport (or Kdp) system, which catalyzes the hydrolysis of ATP coupled with the electrogenic transport of potassium into the cytoplasm. This subunit acts as a catalytic chaperone that increases the ATP-binding affinity of the ATP-hydrolyzing subunit KdpB by the formation of a transient KdpB/KdpC/ATP ternary complex.</text>
</comment>
<sequence>MKTILTDYLVSLRAIVVFTVLTGLAYPLAMTGVAQALFPHAANGSLVGPATQPAGSALLAQKFTAPKYFWPRPSASDYGTVPSGASNQGFTSAKLAAGVEERRAAIGPNAPSDLLYASGSGLDPHISPEAAEYQVARVAAARQLPPEAIRRVVATATEGPQFGFLGQSRVNVLVLNRALDALR</sequence>
<organism evidence="12 13">
    <name type="scientific">Terrimicrobium sacchariphilum</name>
    <dbReference type="NCBI Taxonomy" id="690879"/>
    <lineage>
        <taxon>Bacteria</taxon>
        <taxon>Pseudomonadati</taxon>
        <taxon>Verrucomicrobiota</taxon>
        <taxon>Terrimicrobiia</taxon>
        <taxon>Terrimicrobiales</taxon>
        <taxon>Terrimicrobiaceae</taxon>
        <taxon>Terrimicrobium</taxon>
    </lineage>
</organism>
<evidence type="ECO:0000256" key="1">
    <source>
        <dbReference type="ARBA" id="ARBA00022448"/>
    </source>
</evidence>
<keyword evidence="13" id="KW-1185">Reference proteome</keyword>